<proteinExistence type="predicted"/>
<dbReference type="EMBL" id="JBHFFA010000007">
    <property type="protein sequence ID" value="KAL2610772.1"/>
    <property type="molecule type" value="Genomic_DNA"/>
</dbReference>
<feature type="domain" description="Endonuclease/exonuclease/phosphatase" evidence="2">
    <location>
        <begin position="96"/>
        <end position="167"/>
    </location>
</feature>
<organism evidence="3 4">
    <name type="scientific">Riccia fluitans</name>
    <dbReference type="NCBI Taxonomy" id="41844"/>
    <lineage>
        <taxon>Eukaryota</taxon>
        <taxon>Viridiplantae</taxon>
        <taxon>Streptophyta</taxon>
        <taxon>Embryophyta</taxon>
        <taxon>Marchantiophyta</taxon>
        <taxon>Marchantiopsida</taxon>
        <taxon>Marchantiidae</taxon>
        <taxon>Marchantiales</taxon>
        <taxon>Ricciaceae</taxon>
        <taxon>Riccia</taxon>
    </lineage>
</organism>
<keyword evidence="4" id="KW-1185">Reference proteome</keyword>
<dbReference type="InterPro" id="IPR036691">
    <property type="entry name" value="Endo/exonu/phosph_ase_sf"/>
</dbReference>
<dbReference type="Pfam" id="PF03372">
    <property type="entry name" value="Exo_endo_phos"/>
    <property type="match status" value="1"/>
</dbReference>
<gene>
    <name evidence="3" type="ORF">R1flu_022464</name>
</gene>
<dbReference type="InterPro" id="IPR005135">
    <property type="entry name" value="Endo/exonuclease/phosphatase"/>
</dbReference>
<evidence type="ECO:0000259" key="2">
    <source>
        <dbReference type="Pfam" id="PF03372"/>
    </source>
</evidence>
<evidence type="ECO:0000313" key="3">
    <source>
        <dbReference type="EMBL" id="KAL2610772.1"/>
    </source>
</evidence>
<feature type="region of interest" description="Disordered" evidence="1">
    <location>
        <begin position="48"/>
        <end position="71"/>
    </location>
</feature>
<dbReference type="Gene3D" id="3.60.10.10">
    <property type="entry name" value="Endonuclease/exonuclease/phosphatase"/>
    <property type="match status" value="1"/>
</dbReference>
<dbReference type="SUPFAM" id="SSF56219">
    <property type="entry name" value="DNase I-like"/>
    <property type="match status" value="1"/>
</dbReference>
<sequence>MPSTTLTLTYEDTRAQILWDTKNEIPAFVEIELSDNDGRPPITEVSLQNAGQREQVRPDHRTAGSKQTPAWPGGLCEIMNHNSLKTQVPSRLLITSWNVRGLNDQLRKLKVKDFVKKEKPLILALQETKLTNNRMTIAATNIAPSYTMVASQGRNGGRTALLLHPLIALKDSSRLSDGNLTWAQVDYQAYKNLMVGEEQHNFRSLKLKFTLSDAFDVAEERKGPHYTRHIAYGAEFRWATLDWIYLPTDAPWFEAVESINHQADYTLSDHMPVSVLLALGGRLPRGIKLRTYF</sequence>
<name>A0ABD1XP94_9MARC</name>
<evidence type="ECO:0000256" key="1">
    <source>
        <dbReference type="SAM" id="MobiDB-lite"/>
    </source>
</evidence>
<protein>
    <recommendedName>
        <fullName evidence="2">Endonuclease/exonuclease/phosphatase domain-containing protein</fullName>
    </recommendedName>
</protein>
<comment type="caution">
    <text evidence="3">The sequence shown here is derived from an EMBL/GenBank/DDBJ whole genome shotgun (WGS) entry which is preliminary data.</text>
</comment>
<reference evidence="3 4" key="1">
    <citation type="submission" date="2024-09" db="EMBL/GenBank/DDBJ databases">
        <title>Chromosome-scale assembly of Riccia fluitans.</title>
        <authorList>
            <person name="Paukszto L."/>
            <person name="Sawicki J."/>
            <person name="Karawczyk K."/>
            <person name="Piernik-Szablinska J."/>
            <person name="Szczecinska M."/>
            <person name="Mazdziarz M."/>
        </authorList>
    </citation>
    <scope>NUCLEOTIDE SEQUENCE [LARGE SCALE GENOMIC DNA]</scope>
    <source>
        <strain evidence="3">Rf_01</strain>
        <tissue evidence="3">Aerial parts of the thallus</tissue>
    </source>
</reference>
<dbReference type="AlphaFoldDB" id="A0ABD1XP94"/>
<accession>A0ABD1XP94</accession>
<evidence type="ECO:0000313" key="4">
    <source>
        <dbReference type="Proteomes" id="UP001605036"/>
    </source>
</evidence>
<dbReference type="Proteomes" id="UP001605036">
    <property type="component" value="Unassembled WGS sequence"/>
</dbReference>